<evidence type="ECO:0000313" key="3">
    <source>
        <dbReference type="EMBL" id="EPX78061.1"/>
    </source>
</evidence>
<proteinExistence type="inferred from homology"/>
<protein>
    <submittedName>
        <fullName evidence="3">DotB protein</fullName>
    </submittedName>
</protein>
<organism evidence="3 4">
    <name type="scientific">Salipiger mucosus DSM 16094</name>
    <dbReference type="NCBI Taxonomy" id="1123237"/>
    <lineage>
        <taxon>Bacteria</taxon>
        <taxon>Pseudomonadati</taxon>
        <taxon>Pseudomonadota</taxon>
        <taxon>Alphaproteobacteria</taxon>
        <taxon>Rhodobacterales</taxon>
        <taxon>Roseobacteraceae</taxon>
        <taxon>Salipiger</taxon>
    </lineage>
</organism>
<dbReference type="InterPro" id="IPR050921">
    <property type="entry name" value="T4SS_GSP_E_ATPase"/>
</dbReference>
<dbReference type="Proteomes" id="UP000015347">
    <property type="component" value="Unassembled WGS sequence"/>
</dbReference>
<comment type="caution">
    <text evidence="3">The sequence shown here is derived from an EMBL/GenBank/DDBJ whole genome shotgun (WGS) entry which is preliminary data.</text>
</comment>
<evidence type="ECO:0000256" key="1">
    <source>
        <dbReference type="ARBA" id="ARBA00006611"/>
    </source>
</evidence>
<dbReference type="RefSeq" id="WP_020041733.1">
    <property type="nucleotide sequence ID" value="NZ_KE557281.1"/>
</dbReference>
<evidence type="ECO:0000313" key="4">
    <source>
        <dbReference type="Proteomes" id="UP000015347"/>
    </source>
</evidence>
<dbReference type="SUPFAM" id="SSF52540">
    <property type="entry name" value="P-loop containing nucleoside triphosphate hydrolases"/>
    <property type="match status" value="1"/>
</dbReference>
<accession>S9Q9M9</accession>
<gene>
    <name evidence="3" type="ORF">Salmuc_03383</name>
</gene>
<keyword evidence="4" id="KW-1185">Reference proteome</keyword>
<feature type="domain" description="Bacterial type II secretion system protein E" evidence="2">
    <location>
        <begin position="123"/>
        <end position="390"/>
    </location>
</feature>
<dbReference type="AlphaFoldDB" id="S9Q9M9"/>
<reference evidence="4" key="1">
    <citation type="journal article" date="2014" name="Stand. Genomic Sci.">
        <title>Genome sequence of the exopolysaccharide-producing Salipiger mucosus type strain (DSM 16094(T)), a moderately halophilic member of the Roseobacter clade.</title>
        <authorList>
            <person name="Riedel T."/>
            <person name="Spring S."/>
            <person name="Fiebig A."/>
            <person name="Petersen J."/>
            <person name="Kyrpides N.C."/>
            <person name="Goker M."/>
            <person name="Klenk H.P."/>
        </authorList>
    </citation>
    <scope>NUCLEOTIDE SEQUENCE [LARGE SCALE GENOMIC DNA]</scope>
    <source>
        <strain evidence="4">DSM 16094</strain>
    </source>
</reference>
<dbReference type="InterPro" id="IPR027417">
    <property type="entry name" value="P-loop_NTPase"/>
</dbReference>
<dbReference type="InterPro" id="IPR001482">
    <property type="entry name" value="T2SS/T4SS_dom"/>
</dbReference>
<dbReference type="GO" id="GO:0016887">
    <property type="term" value="F:ATP hydrolysis activity"/>
    <property type="evidence" value="ECO:0007669"/>
    <property type="project" value="InterPro"/>
</dbReference>
<dbReference type="Pfam" id="PF00437">
    <property type="entry name" value="T2SSE"/>
    <property type="match status" value="1"/>
</dbReference>
<dbReference type="STRING" id="1123237.Salmuc_03383"/>
<evidence type="ECO:0000259" key="2">
    <source>
        <dbReference type="Pfam" id="PF00437"/>
    </source>
</evidence>
<dbReference type="Gene3D" id="3.30.450.90">
    <property type="match status" value="1"/>
</dbReference>
<comment type="similarity">
    <text evidence="1">Belongs to the GSP E family.</text>
</comment>
<dbReference type="OrthoDB" id="9804785at2"/>
<dbReference type="PANTHER" id="PTHR30486">
    <property type="entry name" value="TWITCHING MOTILITY PROTEIN PILT"/>
    <property type="match status" value="1"/>
</dbReference>
<name>S9Q9M9_9RHOB</name>
<dbReference type="HOGENOM" id="CLU_013446_4_0_5"/>
<dbReference type="EMBL" id="APVH01000042">
    <property type="protein sequence ID" value="EPX78061.1"/>
    <property type="molecule type" value="Genomic_DNA"/>
</dbReference>
<dbReference type="eggNOG" id="COG2805">
    <property type="taxonomic scope" value="Bacteria"/>
</dbReference>
<sequence length="395" mass="43710">MTEEHTFSRGFQGGSFEYDGRLGEDAFDDLLLWCVDKKASDITFQSNLPVIAEIGGKNIKVTERTLSHPEVEGIVRYIYGENGPAEIKSGFDLDPSHEIKVPGRGRRRFRVNITGGRTIGTDGIQVTIRTLPEIPLDISKLGIEQDIIDNFRPAQGMVLITGPTGSGKSTLLSSGIRMILEREDANEKLLEYSKPVEYVYDKVQMPSSLVFQTEVGTHLRSRTGSIHDDQGVFAHCVRNALRRKPSMIMIGESRDKATIQASVEAALTGHVLYSTMHTIGVAETLRRAVMPFPGDERRAMAVDILETLRMIVTQLLLPRVGGGMVGCREYMIFDEGVRARLLQTDVDDWPTESRAILAEGACKGRSMSESARALFEAGQISESTHRHISSRTEEG</sequence>
<dbReference type="PANTHER" id="PTHR30486:SF6">
    <property type="entry name" value="TYPE IV PILUS RETRACTATION ATPASE PILT"/>
    <property type="match status" value="1"/>
</dbReference>
<dbReference type="Gene3D" id="3.40.50.300">
    <property type="entry name" value="P-loop containing nucleotide triphosphate hydrolases"/>
    <property type="match status" value="1"/>
</dbReference>